<evidence type="ECO:0000256" key="1">
    <source>
        <dbReference type="SAM" id="MobiDB-lite"/>
    </source>
</evidence>
<feature type="region of interest" description="Disordered" evidence="1">
    <location>
        <begin position="1"/>
        <end position="98"/>
    </location>
</feature>
<organism evidence="2 3">
    <name type="scientific">Mycena albidolilacea</name>
    <dbReference type="NCBI Taxonomy" id="1033008"/>
    <lineage>
        <taxon>Eukaryota</taxon>
        <taxon>Fungi</taxon>
        <taxon>Dikarya</taxon>
        <taxon>Basidiomycota</taxon>
        <taxon>Agaricomycotina</taxon>
        <taxon>Agaricomycetes</taxon>
        <taxon>Agaricomycetidae</taxon>
        <taxon>Agaricales</taxon>
        <taxon>Marasmiineae</taxon>
        <taxon>Mycenaceae</taxon>
        <taxon>Mycena</taxon>
    </lineage>
</organism>
<proteinExistence type="predicted"/>
<keyword evidence="3" id="KW-1185">Reference proteome</keyword>
<feature type="compositionally biased region" description="Acidic residues" evidence="1">
    <location>
        <begin position="48"/>
        <end position="63"/>
    </location>
</feature>
<dbReference type="Proteomes" id="UP001218218">
    <property type="component" value="Unassembled WGS sequence"/>
</dbReference>
<evidence type="ECO:0000313" key="2">
    <source>
        <dbReference type="EMBL" id="KAJ7340730.1"/>
    </source>
</evidence>
<dbReference type="EMBL" id="JARIHO010000026">
    <property type="protein sequence ID" value="KAJ7340730.1"/>
    <property type="molecule type" value="Genomic_DNA"/>
</dbReference>
<comment type="caution">
    <text evidence="2">The sequence shown here is derived from an EMBL/GenBank/DDBJ whole genome shotgun (WGS) entry which is preliminary data.</text>
</comment>
<feature type="compositionally biased region" description="Acidic residues" evidence="1">
    <location>
        <begin position="74"/>
        <end position="83"/>
    </location>
</feature>
<name>A0AAD6ZW04_9AGAR</name>
<accession>A0AAD6ZW04</accession>
<feature type="compositionally biased region" description="Basic residues" evidence="1">
    <location>
        <begin position="212"/>
        <end position="225"/>
    </location>
</feature>
<gene>
    <name evidence="2" type="ORF">DFH08DRAFT_1012874</name>
</gene>
<reference evidence="2" key="1">
    <citation type="submission" date="2023-03" db="EMBL/GenBank/DDBJ databases">
        <title>Massive genome expansion in bonnet fungi (Mycena s.s.) driven by repeated elements and novel gene families across ecological guilds.</title>
        <authorList>
            <consortium name="Lawrence Berkeley National Laboratory"/>
            <person name="Harder C.B."/>
            <person name="Miyauchi S."/>
            <person name="Viragh M."/>
            <person name="Kuo A."/>
            <person name="Thoen E."/>
            <person name="Andreopoulos B."/>
            <person name="Lu D."/>
            <person name="Skrede I."/>
            <person name="Drula E."/>
            <person name="Henrissat B."/>
            <person name="Morin E."/>
            <person name="Kohler A."/>
            <person name="Barry K."/>
            <person name="LaButti K."/>
            <person name="Morin E."/>
            <person name="Salamov A."/>
            <person name="Lipzen A."/>
            <person name="Mereny Z."/>
            <person name="Hegedus B."/>
            <person name="Baldrian P."/>
            <person name="Stursova M."/>
            <person name="Weitz H."/>
            <person name="Taylor A."/>
            <person name="Grigoriev I.V."/>
            <person name="Nagy L.G."/>
            <person name="Martin F."/>
            <person name="Kauserud H."/>
        </authorList>
    </citation>
    <scope>NUCLEOTIDE SEQUENCE</scope>
    <source>
        <strain evidence="2">CBHHK002</strain>
    </source>
</reference>
<evidence type="ECO:0008006" key="4">
    <source>
        <dbReference type="Google" id="ProtNLM"/>
    </source>
</evidence>
<evidence type="ECO:0000313" key="3">
    <source>
        <dbReference type="Proteomes" id="UP001218218"/>
    </source>
</evidence>
<protein>
    <recommendedName>
        <fullName evidence="4">Myb-like domain-containing protein</fullName>
    </recommendedName>
</protein>
<feature type="region of interest" description="Disordered" evidence="1">
    <location>
        <begin position="212"/>
        <end position="246"/>
    </location>
</feature>
<sequence>MTSHHSTFASLPRQPTAPYPMPVSTRARTAKQDGAVPVEPAGSQQPNSDDDSDSNYNENENDAEGVSADGAEKGDDDDVDDVDSDRPFEKPRRARREAWDSVAYEIGRSNPSFQRTGEACKARFNVLRKKFKADEARSLQKTGTDEEIDDYIETLGELCALFDAGITAAGDKSQNKAEMEARVGLELREASMKGLVQRGKLVDIASLAGSSVRKRQGQRGNKRKHFDKDGENCSQSANASNKRRRKKEAILKDIINQRIEDDEAKLDACTAREQERHSEQMRVLNKLADGFDCMNNRLSMISEQQENTNLYLHAQELERREEAIRRREQALGLQQCTCFSSAP</sequence>
<feature type="compositionally biased region" description="Basic and acidic residues" evidence="1">
    <location>
        <begin position="84"/>
        <end position="98"/>
    </location>
</feature>
<dbReference type="AlphaFoldDB" id="A0AAD6ZW04"/>